<evidence type="ECO:0000259" key="1">
    <source>
        <dbReference type="PROSITE" id="PS50994"/>
    </source>
</evidence>
<dbReference type="InterPro" id="IPR036397">
    <property type="entry name" value="RNaseH_sf"/>
</dbReference>
<dbReference type="Gene3D" id="3.30.420.10">
    <property type="entry name" value="Ribonuclease H-like superfamily/Ribonuclease H"/>
    <property type="match status" value="1"/>
</dbReference>
<feature type="domain" description="Integrase catalytic" evidence="1">
    <location>
        <begin position="109"/>
        <end position="280"/>
    </location>
</feature>
<dbReference type="Pfam" id="PF00665">
    <property type="entry name" value="rve"/>
    <property type="match status" value="1"/>
</dbReference>
<organism evidence="2 3">
    <name type="scientific">candidate division WOR-1 bacterium RIFCSPLOWO2_02_FULL_46_20</name>
    <dbReference type="NCBI Taxonomy" id="1802567"/>
    <lineage>
        <taxon>Bacteria</taxon>
        <taxon>Bacillati</taxon>
        <taxon>Saganbacteria</taxon>
    </lineage>
</organism>
<protein>
    <recommendedName>
        <fullName evidence="1">Integrase catalytic domain-containing protein</fullName>
    </recommendedName>
</protein>
<reference evidence="2 3" key="1">
    <citation type="journal article" date="2016" name="Nat. Commun.">
        <title>Thousands of microbial genomes shed light on interconnected biogeochemical processes in an aquifer system.</title>
        <authorList>
            <person name="Anantharaman K."/>
            <person name="Brown C.T."/>
            <person name="Hug L.A."/>
            <person name="Sharon I."/>
            <person name="Castelle C.J."/>
            <person name="Probst A.J."/>
            <person name="Thomas B.C."/>
            <person name="Singh A."/>
            <person name="Wilkins M.J."/>
            <person name="Karaoz U."/>
            <person name="Brodie E.L."/>
            <person name="Williams K.H."/>
            <person name="Hubbard S.S."/>
            <person name="Banfield J.F."/>
        </authorList>
    </citation>
    <scope>NUCLEOTIDE SEQUENCE [LARGE SCALE GENOMIC DNA]</scope>
</reference>
<dbReference type="PANTHER" id="PTHR46889">
    <property type="entry name" value="TRANSPOSASE INSF FOR INSERTION SEQUENCE IS3B-RELATED"/>
    <property type="match status" value="1"/>
</dbReference>
<dbReference type="GO" id="GO:0015074">
    <property type="term" value="P:DNA integration"/>
    <property type="evidence" value="ECO:0007669"/>
    <property type="project" value="InterPro"/>
</dbReference>
<comment type="caution">
    <text evidence="2">The sequence shown here is derived from an EMBL/GenBank/DDBJ whole genome shotgun (WGS) entry which is preliminary data.</text>
</comment>
<dbReference type="GO" id="GO:0003676">
    <property type="term" value="F:nucleic acid binding"/>
    <property type="evidence" value="ECO:0007669"/>
    <property type="project" value="InterPro"/>
</dbReference>
<dbReference type="NCBIfam" id="NF033516">
    <property type="entry name" value="transpos_IS3"/>
    <property type="match status" value="1"/>
</dbReference>
<name>A0A1F4RG43_UNCSA</name>
<sequence length="309" mass="35954">MVDQMKQKTGLKMALQAVGLSKSSYFYDGKEKRTGQRQEYPLDPALTKILQAFKGYELTLGYRKVMDYIDFTLNQGHYNHKKVYRHMFELKILQPKRLKKQSKPKKELAFYSPIKSNVRWEADLSYVFFGSGTAHAFVVIDTYDKEVIGRYFSLRARAAEAVAALDRAVAARFGDNIPEGFKVTMRVDRGCQYTAEEFCLAAKKRPWLVIEYCGVQAPNDKPYVESWFACYKREEVYRNDYRNFWEAKIGFDSYVDWYNCRRPHGSLGNISPVSFRVSGFRGTNSPLAMMERSETENVSTFRELFLSRN</sequence>
<accession>A0A1F4RG43</accession>
<gene>
    <name evidence="2" type="ORF">A3H38_03815</name>
</gene>
<dbReference type="PROSITE" id="PS50994">
    <property type="entry name" value="INTEGRASE"/>
    <property type="match status" value="1"/>
</dbReference>
<proteinExistence type="predicted"/>
<dbReference type="EMBL" id="METP01000008">
    <property type="protein sequence ID" value="OGC07140.1"/>
    <property type="molecule type" value="Genomic_DNA"/>
</dbReference>
<dbReference type="InterPro" id="IPR048020">
    <property type="entry name" value="Transpos_IS3"/>
</dbReference>
<dbReference type="Proteomes" id="UP000176938">
    <property type="component" value="Unassembled WGS sequence"/>
</dbReference>
<dbReference type="InterPro" id="IPR050900">
    <property type="entry name" value="Transposase_IS3/IS150/IS904"/>
</dbReference>
<dbReference type="InterPro" id="IPR001584">
    <property type="entry name" value="Integrase_cat-core"/>
</dbReference>
<evidence type="ECO:0000313" key="3">
    <source>
        <dbReference type="Proteomes" id="UP000176938"/>
    </source>
</evidence>
<dbReference type="PANTHER" id="PTHR46889:SF4">
    <property type="entry name" value="TRANSPOSASE INSO FOR INSERTION SEQUENCE ELEMENT IS911B-RELATED"/>
    <property type="match status" value="1"/>
</dbReference>
<dbReference type="AlphaFoldDB" id="A0A1F4RG43"/>
<dbReference type="Pfam" id="PF13683">
    <property type="entry name" value="rve_3"/>
    <property type="match status" value="1"/>
</dbReference>
<dbReference type="InterPro" id="IPR012337">
    <property type="entry name" value="RNaseH-like_sf"/>
</dbReference>
<evidence type="ECO:0000313" key="2">
    <source>
        <dbReference type="EMBL" id="OGC07140.1"/>
    </source>
</evidence>
<dbReference type="SUPFAM" id="SSF53098">
    <property type="entry name" value="Ribonuclease H-like"/>
    <property type="match status" value="1"/>
</dbReference>